<keyword evidence="3" id="KW-1185">Reference proteome</keyword>
<evidence type="ECO:0000256" key="1">
    <source>
        <dbReference type="SAM" id="MobiDB-lite"/>
    </source>
</evidence>
<dbReference type="PANTHER" id="PTHR31197:SF4">
    <property type="entry name" value="OS02G0150900 PROTEIN"/>
    <property type="match status" value="1"/>
</dbReference>
<reference evidence="2 3" key="1">
    <citation type="submission" date="2020-04" db="EMBL/GenBank/DDBJ databases">
        <title>Plant Genome Project.</title>
        <authorList>
            <person name="Zhang R.-G."/>
        </authorList>
    </citation>
    <scope>NUCLEOTIDE SEQUENCE [LARGE SCALE GENOMIC DNA]</scope>
    <source>
        <strain evidence="2">YNK0</strain>
        <tissue evidence="2">Leaf</tissue>
    </source>
</reference>
<evidence type="ECO:0000313" key="3">
    <source>
        <dbReference type="Proteomes" id="UP000655225"/>
    </source>
</evidence>
<accession>A0A835DP77</accession>
<dbReference type="PANTHER" id="PTHR31197">
    <property type="entry name" value="OS01G0612600 PROTEIN"/>
    <property type="match status" value="1"/>
</dbReference>
<dbReference type="EMBL" id="JABCRI010000004">
    <property type="protein sequence ID" value="KAF8407329.1"/>
    <property type="molecule type" value="Genomic_DNA"/>
</dbReference>
<feature type="compositionally biased region" description="Polar residues" evidence="1">
    <location>
        <begin position="256"/>
        <end position="273"/>
    </location>
</feature>
<feature type="region of interest" description="Disordered" evidence="1">
    <location>
        <begin position="244"/>
        <end position="273"/>
    </location>
</feature>
<dbReference type="OrthoDB" id="1921166at2759"/>
<evidence type="ECO:0000313" key="2">
    <source>
        <dbReference type="EMBL" id="KAF8407329.1"/>
    </source>
</evidence>
<name>A0A835DP77_TETSI</name>
<dbReference type="Pfam" id="PF07800">
    <property type="entry name" value="DUF1644"/>
    <property type="match status" value="1"/>
</dbReference>
<organism evidence="2 3">
    <name type="scientific">Tetracentron sinense</name>
    <name type="common">Spur-leaf</name>
    <dbReference type="NCBI Taxonomy" id="13715"/>
    <lineage>
        <taxon>Eukaryota</taxon>
        <taxon>Viridiplantae</taxon>
        <taxon>Streptophyta</taxon>
        <taxon>Embryophyta</taxon>
        <taxon>Tracheophyta</taxon>
        <taxon>Spermatophyta</taxon>
        <taxon>Magnoliopsida</taxon>
        <taxon>Trochodendrales</taxon>
        <taxon>Trochodendraceae</taxon>
        <taxon>Tetracentron</taxon>
    </lineage>
</organism>
<sequence>MTINKFHQRNLQTNSSNIEDVQLNTNLENVICPICLDFPHNVVLLKCSSYEKGCRPFMCNTDHTHSNCLDRFKTAYGMSAIVMVLSTSDSTVTESIHPLALHGNCHAACPLCRGEVTGWIVVDEIRVQLNKKRRCCEQEHCAFIGNYLELQQHTTLEHPNASPSKIDPGRQLDWENIQQSSEIIDVLSTIHSEVPHGVVSGDYVIEYGGNETGDEFEDFPGDEGNWWTSCMLYNVFDNFRTSRNRRRSRVSETRSGQRYSSYDASNSDEGSVSSVEIVENRVGETDDEFASAIGRSRRSSNHRRGSNFASVHPFHLIQLRSSLSPANLVGLVASQLQQPSPSMNPCFPFVQISIRSELWSSSPVTSILVNEPATISRS</sequence>
<comment type="caution">
    <text evidence="2">The sequence shown here is derived from an EMBL/GenBank/DDBJ whole genome shotgun (WGS) entry which is preliminary data.</text>
</comment>
<dbReference type="InterPro" id="IPR012866">
    <property type="entry name" value="DUF1644"/>
</dbReference>
<dbReference type="Proteomes" id="UP000655225">
    <property type="component" value="Unassembled WGS sequence"/>
</dbReference>
<protein>
    <submittedName>
        <fullName evidence="2">Uncharacterized protein</fullName>
    </submittedName>
</protein>
<gene>
    <name evidence="2" type="ORF">HHK36_006456</name>
</gene>
<proteinExistence type="predicted"/>
<dbReference type="OMA" id="DWENIQQ"/>
<dbReference type="AlphaFoldDB" id="A0A835DP77"/>